<feature type="non-terminal residue" evidence="1">
    <location>
        <position position="1"/>
    </location>
</feature>
<accession>A0A382W2Q0</accession>
<protein>
    <submittedName>
        <fullName evidence="1">Uncharacterized protein</fullName>
    </submittedName>
</protein>
<organism evidence="1">
    <name type="scientific">marine metagenome</name>
    <dbReference type="NCBI Taxonomy" id="408172"/>
    <lineage>
        <taxon>unclassified sequences</taxon>
        <taxon>metagenomes</taxon>
        <taxon>ecological metagenomes</taxon>
    </lineage>
</organism>
<dbReference type="SUPFAM" id="SSF63829">
    <property type="entry name" value="Calcium-dependent phosphotriesterase"/>
    <property type="match status" value="1"/>
</dbReference>
<evidence type="ECO:0000313" key="1">
    <source>
        <dbReference type="EMBL" id="SVD52565.1"/>
    </source>
</evidence>
<dbReference type="EMBL" id="UINC01156254">
    <property type="protein sequence ID" value="SVD52565.1"/>
    <property type="molecule type" value="Genomic_DNA"/>
</dbReference>
<proteinExistence type="predicted"/>
<dbReference type="AlphaFoldDB" id="A0A382W2Q0"/>
<gene>
    <name evidence="1" type="ORF">METZ01_LOCUS405419</name>
</gene>
<reference evidence="1" key="1">
    <citation type="submission" date="2018-05" db="EMBL/GenBank/DDBJ databases">
        <authorList>
            <person name="Lanie J.A."/>
            <person name="Ng W.-L."/>
            <person name="Kazmierczak K.M."/>
            <person name="Andrzejewski T.M."/>
            <person name="Davidsen T.M."/>
            <person name="Wayne K.J."/>
            <person name="Tettelin H."/>
            <person name="Glass J.I."/>
            <person name="Rusch D."/>
            <person name="Podicherti R."/>
            <person name="Tsui H.-C.T."/>
            <person name="Winkler M.E."/>
        </authorList>
    </citation>
    <scope>NUCLEOTIDE SEQUENCE</scope>
</reference>
<feature type="non-terminal residue" evidence="1">
    <location>
        <position position="280"/>
    </location>
</feature>
<name>A0A382W2Q0_9ZZZZ</name>
<sequence>LSVLNQQPITTPIDFKYLAFDNKDYLWGIKGKTIYRKDIGFESITYRYDLQSLAFDFDGTIFAGSIMGLVNVDTANWVLESVIPNAPRTGQFSSITLLKDGRLVCASTWGLSILEDHGWRNILEIISENTQVIQSSYDYNAFIADTIEYDFGEYVADIEEGPDGKIYCGIRGVYPERFNPYKRGGGVLILDIDNPEDVIAIDTTILGYHTTQSNSTPYMVVKDVEFDAVGNLWVVNPYVINKNVPIHVRNPDGEWRSYGSAETSVKISQSPNGIAFDWWS</sequence>